<protein>
    <submittedName>
        <fullName evidence="1">Uncharacterized protein</fullName>
    </submittedName>
</protein>
<gene>
    <name evidence="1" type="ORF">K469DRAFT_606274</name>
</gene>
<feature type="non-terminal residue" evidence="1">
    <location>
        <position position="1"/>
    </location>
</feature>
<dbReference type="Proteomes" id="UP000800200">
    <property type="component" value="Unassembled WGS sequence"/>
</dbReference>
<accession>A0A6A6DFF6</accession>
<evidence type="ECO:0000313" key="1">
    <source>
        <dbReference type="EMBL" id="KAF2176720.1"/>
    </source>
</evidence>
<evidence type="ECO:0000313" key="2">
    <source>
        <dbReference type="Proteomes" id="UP000800200"/>
    </source>
</evidence>
<keyword evidence="2" id="KW-1185">Reference proteome</keyword>
<proteinExistence type="predicted"/>
<dbReference type="AlphaFoldDB" id="A0A6A6DFF6"/>
<dbReference type="EMBL" id="ML994703">
    <property type="protein sequence ID" value="KAF2176720.1"/>
    <property type="molecule type" value="Genomic_DNA"/>
</dbReference>
<name>A0A6A6DFF6_9PEZI</name>
<sequence length="96" mass="11659">KSFLIERMLKSFYYTKIIKYNSIINPVRLRIVRIFLYYYYKQKCINLKKDSDLLSCLFQSKGITSIAKNTILEKIYSYYNKNLSLEVRKRHENSLK</sequence>
<reference evidence="1" key="1">
    <citation type="journal article" date="2020" name="Stud. Mycol.">
        <title>101 Dothideomycetes genomes: a test case for predicting lifestyles and emergence of pathogens.</title>
        <authorList>
            <person name="Haridas S."/>
            <person name="Albert R."/>
            <person name="Binder M."/>
            <person name="Bloem J."/>
            <person name="Labutti K."/>
            <person name="Salamov A."/>
            <person name="Andreopoulos B."/>
            <person name="Baker S."/>
            <person name="Barry K."/>
            <person name="Bills G."/>
            <person name="Bluhm B."/>
            <person name="Cannon C."/>
            <person name="Castanera R."/>
            <person name="Culley D."/>
            <person name="Daum C."/>
            <person name="Ezra D."/>
            <person name="Gonzalez J."/>
            <person name="Henrissat B."/>
            <person name="Kuo A."/>
            <person name="Liang C."/>
            <person name="Lipzen A."/>
            <person name="Lutzoni F."/>
            <person name="Magnuson J."/>
            <person name="Mondo S."/>
            <person name="Nolan M."/>
            <person name="Ohm R."/>
            <person name="Pangilinan J."/>
            <person name="Park H.-J."/>
            <person name="Ramirez L."/>
            <person name="Alfaro M."/>
            <person name="Sun H."/>
            <person name="Tritt A."/>
            <person name="Yoshinaga Y."/>
            <person name="Zwiers L.-H."/>
            <person name="Turgeon B."/>
            <person name="Goodwin S."/>
            <person name="Spatafora J."/>
            <person name="Crous P."/>
            <person name="Grigoriev I."/>
        </authorList>
    </citation>
    <scope>NUCLEOTIDE SEQUENCE</scope>
    <source>
        <strain evidence="1">CBS 207.26</strain>
    </source>
</reference>
<organism evidence="1 2">
    <name type="scientific">Zopfia rhizophila CBS 207.26</name>
    <dbReference type="NCBI Taxonomy" id="1314779"/>
    <lineage>
        <taxon>Eukaryota</taxon>
        <taxon>Fungi</taxon>
        <taxon>Dikarya</taxon>
        <taxon>Ascomycota</taxon>
        <taxon>Pezizomycotina</taxon>
        <taxon>Dothideomycetes</taxon>
        <taxon>Dothideomycetes incertae sedis</taxon>
        <taxon>Zopfiaceae</taxon>
        <taxon>Zopfia</taxon>
    </lineage>
</organism>